<dbReference type="EMBL" id="CP029479">
    <property type="protein sequence ID" value="AWM77690.1"/>
    <property type="molecule type" value="Genomic_DNA"/>
</dbReference>
<dbReference type="Pfam" id="PF07690">
    <property type="entry name" value="MFS_1"/>
    <property type="match status" value="1"/>
</dbReference>
<keyword evidence="7 9" id="KW-1133">Transmembrane helix</keyword>
<dbReference type="InterPro" id="IPR020846">
    <property type="entry name" value="MFS_dom"/>
</dbReference>
<dbReference type="Proteomes" id="UP000247763">
    <property type="component" value="Chromosome"/>
</dbReference>
<dbReference type="FunFam" id="1.20.1250.20:FF:000001">
    <property type="entry name" value="Dicarboxylate MFS transporter"/>
    <property type="match status" value="1"/>
</dbReference>
<dbReference type="Gene3D" id="1.20.1250.20">
    <property type="entry name" value="MFS general substrate transporter like domains"/>
    <property type="match status" value="2"/>
</dbReference>
<name>A0A2Z3HWR8_9CAUL</name>
<proteinExistence type="inferred from homology"/>
<keyword evidence="3" id="KW-0813">Transport</keyword>
<dbReference type="PANTHER" id="PTHR43528:SF5">
    <property type="entry name" value="PROLINE_BETAINE TRANSPORTER"/>
    <property type="match status" value="1"/>
</dbReference>
<dbReference type="PROSITE" id="PS00217">
    <property type="entry name" value="SUGAR_TRANSPORT_2"/>
    <property type="match status" value="1"/>
</dbReference>
<keyword evidence="4" id="KW-1003">Cell membrane</keyword>
<dbReference type="GO" id="GO:0015293">
    <property type="term" value="F:symporter activity"/>
    <property type="evidence" value="ECO:0007669"/>
    <property type="project" value="UniProtKB-KW"/>
</dbReference>
<dbReference type="PANTHER" id="PTHR43528">
    <property type="entry name" value="ALPHA-KETOGLUTARATE PERMEASE"/>
    <property type="match status" value="1"/>
</dbReference>
<dbReference type="InterPro" id="IPR036259">
    <property type="entry name" value="MFS_trans_sf"/>
</dbReference>
<evidence type="ECO:0000256" key="9">
    <source>
        <dbReference type="SAM" id="Phobius"/>
    </source>
</evidence>
<feature type="transmembrane region" description="Helical" evidence="9">
    <location>
        <begin position="21"/>
        <end position="41"/>
    </location>
</feature>
<dbReference type="KEGG" id="phb:HYN04_07900"/>
<evidence type="ECO:0000256" key="5">
    <source>
        <dbReference type="ARBA" id="ARBA00022692"/>
    </source>
</evidence>
<keyword evidence="12" id="KW-1185">Reference proteome</keyword>
<evidence type="ECO:0000313" key="12">
    <source>
        <dbReference type="Proteomes" id="UP000247763"/>
    </source>
</evidence>
<keyword evidence="8 9" id="KW-0472">Membrane</keyword>
<dbReference type="PROSITE" id="PS00216">
    <property type="entry name" value="SUGAR_TRANSPORT_1"/>
    <property type="match status" value="1"/>
</dbReference>
<feature type="transmembrane region" description="Helical" evidence="9">
    <location>
        <begin position="85"/>
        <end position="103"/>
    </location>
</feature>
<keyword evidence="5 9" id="KW-0812">Transmembrane</keyword>
<feature type="transmembrane region" description="Helical" evidence="9">
    <location>
        <begin position="396"/>
        <end position="414"/>
    </location>
</feature>
<feature type="transmembrane region" description="Helical" evidence="9">
    <location>
        <begin position="53"/>
        <end position="73"/>
    </location>
</feature>
<feature type="transmembrane region" description="Helical" evidence="9">
    <location>
        <begin position="330"/>
        <end position="351"/>
    </location>
</feature>
<dbReference type="InterPro" id="IPR011701">
    <property type="entry name" value="MFS"/>
</dbReference>
<protein>
    <submittedName>
        <fullName evidence="11">Alpha-ketoglutarate permease</fullName>
    </submittedName>
</protein>
<feature type="domain" description="Major facilitator superfamily (MFS) profile" evidence="10">
    <location>
        <begin position="14"/>
        <end position="418"/>
    </location>
</feature>
<evidence type="ECO:0000256" key="8">
    <source>
        <dbReference type="ARBA" id="ARBA00023136"/>
    </source>
</evidence>
<organism evidence="11 12">
    <name type="scientific">Phenylobacterium parvum</name>
    <dbReference type="NCBI Taxonomy" id="2201350"/>
    <lineage>
        <taxon>Bacteria</taxon>
        <taxon>Pseudomonadati</taxon>
        <taxon>Pseudomonadota</taxon>
        <taxon>Alphaproteobacteria</taxon>
        <taxon>Caulobacterales</taxon>
        <taxon>Caulobacteraceae</taxon>
        <taxon>Phenylobacterium</taxon>
    </lineage>
</organism>
<feature type="transmembrane region" description="Helical" evidence="9">
    <location>
        <begin position="186"/>
        <end position="205"/>
    </location>
</feature>
<dbReference type="InterPro" id="IPR051084">
    <property type="entry name" value="H+-coupled_symporters"/>
</dbReference>
<dbReference type="SUPFAM" id="SSF103473">
    <property type="entry name" value="MFS general substrate transporter"/>
    <property type="match status" value="1"/>
</dbReference>
<evidence type="ECO:0000313" key="11">
    <source>
        <dbReference type="EMBL" id="AWM77690.1"/>
    </source>
</evidence>
<sequence length="426" mass="45812">MAHKASADRSRLRSILAGSTGNMVETFDWFVYAAFALYFAPAFFPKGDQTAQLLGSAAVYAVGFLARPFGAWIMGLYGDRSGRRAAMIASVALMCLGSLIIGLCPGYAQIGIAAPAILVFARILQGVSMGGEYGASATYLSEMASRDRRGFWSGVFYSTLMSGQLLALFLLLALTALLPPDQMNAWGWRVAFIVGALMATAVLFMRRGMEETPSFKARDGSRTATLRLLTEHPRETMMVFGLTAGGTLAYYTFGTYMQKFLVNTSGFSKDQSNLITTAALACFVLMQPVSGALSDRFGRRALLLAFGVGGVLMTWPVLTTLAVTREPLTAFLLVLGSLAVISGYTSVSAIVKAEMFPTEIRALGVALPYAIANALFGGSAEFIALSFKKAGFEPGFYIYVTAVIGLSLLTYLLMPDTRRTSRILED</sequence>
<feature type="transmembrane region" description="Helical" evidence="9">
    <location>
        <begin position="363"/>
        <end position="384"/>
    </location>
</feature>
<dbReference type="OrthoDB" id="9783227at2"/>
<feature type="transmembrane region" description="Helical" evidence="9">
    <location>
        <begin position="301"/>
        <end position="318"/>
    </location>
</feature>
<evidence type="ECO:0000256" key="3">
    <source>
        <dbReference type="ARBA" id="ARBA00022448"/>
    </source>
</evidence>
<dbReference type="InterPro" id="IPR005829">
    <property type="entry name" value="Sugar_transporter_CS"/>
</dbReference>
<gene>
    <name evidence="11" type="ORF">HYN04_07900</name>
</gene>
<evidence type="ECO:0000256" key="4">
    <source>
        <dbReference type="ARBA" id="ARBA00022475"/>
    </source>
</evidence>
<feature type="transmembrane region" description="Helical" evidence="9">
    <location>
        <begin position="273"/>
        <end position="294"/>
    </location>
</feature>
<dbReference type="PROSITE" id="PS50850">
    <property type="entry name" value="MFS"/>
    <property type="match status" value="1"/>
</dbReference>
<reference evidence="12" key="1">
    <citation type="submission" date="2018-05" db="EMBL/GenBank/DDBJ databases">
        <title>Genome sequencing of Phenylobacterium sp. HYN0004.</title>
        <authorList>
            <person name="Yi H."/>
            <person name="Baek C."/>
        </authorList>
    </citation>
    <scope>NUCLEOTIDE SEQUENCE [LARGE SCALE GENOMIC DNA]</scope>
    <source>
        <strain evidence="12">HYN0004</strain>
    </source>
</reference>
<dbReference type="AlphaFoldDB" id="A0A2Z3HWR8"/>
<evidence type="ECO:0000256" key="6">
    <source>
        <dbReference type="ARBA" id="ARBA00022847"/>
    </source>
</evidence>
<comment type="similarity">
    <text evidence="2">Belongs to the major facilitator superfamily. Metabolite:H+ Symporter (MHS) family (TC 2.A.1.6) family.</text>
</comment>
<feature type="transmembrane region" description="Helical" evidence="9">
    <location>
        <begin position="109"/>
        <end position="130"/>
    </location>
</feature>
<dbReference type="GO" id="GO:0005886">
    <property type="term" value="C:plasma membrane"/>
    <property type="evidence" value="ECO:0007669"/>
    <property type="project" value="UniProtKB-SubCell"/>
</dbReference>
<keyword evidence="6" id="KW-0769">Symport</keyword>
<feature type="transmembrane region" description="Helical" evidence="9">
    <location>
        <begin position="151"/>
        <end position="174"/>
    </location>
</feature>
<evidence type="ECO:0000259" key="10">
    <source>
        <dbReference type="PROSITE" id="PS50850"/>
    </source>
</evidence>
<evidence type="ECO:0000256" key="2">
    <source>
        <dbReference type="ARBA" id="ARBA00008240"/>
    </source>
</evidence>
<dbReference type="CDD" id="cd17367">
    <property type="entry name" value="MFS_KgtP"/>
    <property type="match status" value="1"/>
</dbReference>
<dbReference type="Pfam" id="PF00083">
    <property type="entry name" value="Sugar_tr"/>
    <property type="match status" value="1"/>
</dbReference>
<dbReference type="RefSeq" id="WP_110450257.1">
    <property type="nucleotide sequence ID" value="NZ_CP029479.1"/>
</dbReference>
<evidence type="ECO:0000256" key="7">
    <source>
        <dbReference type="ARBA" id="ARBA00022989"/>
    </source>
</evidence>
<comment type="subcellular location">
    <subcellularLocation>
        <location evidence="1">Cell membrane</location>
        <topology evidence="1">Multi-pass membrane protein</topology>
    </subcellularLocation>
</comment>
<evidence type="ECO:0000256" key="1">
    <source>
        <dbReference type="ARBA" id="ARBA00004651"/>
    </source>
</evidence>
<feature type="transmembrane region" description="Helical" evidence="9">
    <location>
        <begin position="236"/>
        <end position="253"/>
    </location>
</feature>
<accession>A0A2Z3HWR8</accession>
<dbReference type="InterPro" id="IPR005828">
    <property type="entry name" value="MFS_sugar_transport-like"/>
</dbReference>